<dbReference type="PIRSF" id="PIRSF006324">
    <property type="entry name" value="LeuE"/>
    <property type="match status" value="1"/>
</dbReference>
<dbReference type="InterPro" id="IPR001123">
    <property type="entry name" value="LeuE-type"/>
</dbReference>
<dbReference type="Pfam" id="PF01810">
    <property type="entry name" value="LysE"/>
    <property type="match status" value="1"/>
</dbReference>
<feature type="transmembrane region" description="Helical" evidence="6">
    <location>
        <begin position="123"/>
        <end position="142"/>
    </location>
</feature>
<feature type="transmembrane region" description="Helical" evidence="6">
    <location>
        <begin position="188"/>
        <end position="206"/>
    </location>
</feature>
<dbReference type="RefSeq" id="WP_354433246.1">
    <property type="nucleotide sequence ID" value="NZ_JBEPLY010000002.1"/>
</dbReference>
<keyword evidence="3 6" id="KW-0812">Transmembrane</keyword>
<feature type="transmembrane region" description="Helical" evidence="6">
    <location>
        <begin position="65"/>
        <end position="85"/>
    </location>
</feature>
<evidence type="ECO:0000256" key="5">
    <source>
        <dbReference type="ARBA" id="ARBA00023136"/>
    </source>
</evidence>
<evidence type="ECO:0000313" key="8">
    <source>
        <dbReference type="Proteomes" id="UP001549164"/>
    </source>
</evidence>
<name>A0ABV2I8L3_9HYPH</name>
<keyword evidence="4 6" id="KW-1133">Transmembrane helix</keyword>
<evidence type="ECO:0000256" key="4">
    <source>
        <dbReference type="ARBA" id="ARBA00022989"/>
    </source>
</evidence>
<sequence length="208" mass="21538">MSLESWVAYLIACVVLTVIPGPSVMLVIGQSLTRGRAAAMMGVLGTVVGSIALLGLSFAGVGAVLAASALLFQLVKWAGVFYLAWLGIEQIRAARGEGAVVDLAPEQDTAAAWSCFRAGALTAVLNPKSIVFYMAFLAQFIAPEGNLALQLALLTLTSSLVVVVVLGCYALVAARIRTLLGSRAVRRRAGYAGGGFMIGGSAFMAVTR</sequence>
<feature type="transmembrane region" description="Helical" evidence="6">
    <location>
        <begin position="148"/>
        <end position="176"/>
    </location>
</feature>
<accession>A0ABV2I8L3</accession>
<organism evidence="7 8">
    <name type="scientific">Martelella mangrovi</name>
    <dbReference type="NCBI Taxonomy" id="1397477"/>
    <lineage>
        <taxon>Bacteria</taxon>
        <taxon>Pseudomonadati</taxon>
        <taxon>Pseudomonadota</taxon>
        <taxon>Alphaproteobacteria</taxon>
        <taxon>Hyphomicrobiales</taxon>
        <taxon>Aurantimonadaceae</taxon>
        <taxon>Martelella</taxon>
    </lineage>
</organism>
<evidence type="ECO:0000313" key="7">
    <source>
        <dbReference type="EMBL" id="MET3598944.1"/>
    </source>
</evidence>
<keyword evidence="2" id="KW-1003">Cell membrane</keyword>
<feature type="transmembrane region" description="Helical" evidence="6">
    <location>
        <begin position="6"/>
        <end position="28"/>
    </location>
</feature>
<dbReference type="EMBL" id="JBEPLY010000002">
    <property type="protein sequence ID" value="MET3598944.1"/>
    <property type="molecule type" value="Genomic_DNA"/>
</dbReference>
<evidence type="ECO:0000256" key="3">
    <source>
        <dbReference type="ARBA" id="ARBA00022692"/>
    </source>
</evidence>
<keyword evidence="8" id="KW-1185">Reference proteome</keyword>
<comment type="caution">
    <text evidence="7">The sequence shown here is derived from an EMBL/GenBank/DDBJ whole genome shotgun (WGS) entry which is preliminary data.</text>
</comment>
<reference evidence="7 8" key="1">
    <citation type="submission" date="2024-06" db="EMBL/GenBank/DDBJ databases">
        <title>Genomic Encyclopedia of Type Strains, Phase IV (KMG-IV): sequencing the most valuable type-strain genomes for metagenomic binning, comparative biology and taxonomic classification.</title>
        <authorList>
            <person name="Goeker M."/>
        </authorList>
    </citation>
    <scope>NUCLEOTIDE SEQUENCE [LARGE SCALE GENOMIC DNA]</scope>
    <source>
        <strain evidence="7 8">DSM 28102</strain>
    </source>
</reference>
<evidence type="ECO:0000256" key="6">
    <source>
        <dbReference type="SAM" id="Phobius"/>
    </source>
</evidence>
<gene>
    <name evidence="7" type="ORF">ABID12_000871</name>
</gene>
<evidence type="ECO:0000256" key="2">
    <source>
        <dbReference type="ARBA" id="ARBA00022475"/>
    </source>
</evidence>
<proteinExistence type="predicted"/>
<dbReference type="PANTHER" id="PTHR30086:SF20">
    <property type="entry name" value="ARGININE EXPORTER PROTEIN ARGO-RELATED"/>
    <property type="match status" value="1"/>
</dbReference>
<protein>
    <submittedName>
        <fullName evidence="7">Threonine/homoserine/homoserine lactone efflux protein</fullName>
    </submittedName>
</protein>
<evidence type="ECO:0000256" key="1">
    <source>
        <dbReference type="ARBA" id="ARBA00004651"/>
    </source>
</evidence>
<comment type="subcellular location">
    <subcellularLocation>
        <location evidence="1">Cell membrane</location>
        <topology evidence="1">Multi-pass membrane protein</topology>
    </subcellularLocation>
</comment>
<dbReference type="PANTHER" id="PTHR30086">
    <property type="entry name" value="ARGININE EXPORTER PROTEIN ARGO"/>
    <property type="match status" value="1"/>
</dbReference>
<dbReference type="Proteomes" id="UP001549164">
    <property type="component" value="Unassembled WGS sequence"/>
</dbReference>
<feature type="transmembrane region" description="Helical" evidence="6">
    <location>
        <begin position="40"/>
        <end position="59"/>
    </location>
</feature>
<keyword evidence="5 6" id="KW-0472">Membrane</keyword>